<evidence type="ECO:0000256" key="1">
    <source>
        <dbReference type="SAM" id="MobiDB-lite"/>
    </source>
</evidence>
<evidence type="ECO:0000313" key="3">
    <source>
        <dbReference type="Proteomes" id="UP000015524"/>
    </source>
</evidence>
<dbReference type="EMBL" id="ATIB01000017">
    <property type="protein sequence ID" value="EQB06270.1"/>
    <property type="molecule type" value="Genomic_DNA"/>
</dbReference>
<keyword evidence="3" id="KW-1185">Reference proteome</keyword>
<reference evidence="2 3" key="1">
    <citation type="journal article" date="2013" name="Genome Announc.">
        <title>Draft Genome Sequence of a Hexachlorocyclohexane-Degrading Bacterium, Sphingobium baderi Strain LL03T.</title>
        <authorList>
            <person name="Kaur J."/>
            <person name="Verma H."/>
            <person name="Tripathi C."/>
            <person name="Khurana J.P."/>
            <person name="Lal R."/>
        </authorList>
    </citation>
    <scope>NUCLEOTIDE SEQUENCE [LARGE SCALE GENOMIC DNA]</scope>
    <source>
        <strain evidence="2 3">LL03</strain>
    </source>
</reference>
<organism evidence="2 3">
    <name type="scientific">Sphingobium baderi LL03</name>
    <dbReference type="NCBI Taxonomy" id="1114964"/>
    <lineage>
        <taxon>Bacteria</taxon>
        <taxon>Pseudomonadati</taxon>
        <taxon>Pseudomonadota</taxon>
        <taxon>Alphaproteobacteria</taxon>
        <taxon>Sphingomonadales</taxon>
        <taxon>Sphingomonadaceae</taxon>
        <taxon>Sphingobium</taxon>
    </lineage>
</organism>
<evidence type="ECO:0000313" key="2">
    <source>
        <dbReference type="EMBL" id="EQB06270.1"/>
    </source>
</evidence>
<protein>
    <submittedName>
        <fullName evidence="2">Uncharacterized protein</fullName>
    </submittedName>
</protein>
<proteinExistence type="predicted"/>
<dbReference type="AlphaFoldDB" id="T0I3R4"/>
<sequence length="29" mass="3126">MNGDWAGIFRDVPGAVTGKAGDPQPERRK</sequence>
<feature type="region of interest" description="Disordered" evidence="1">
    <location>
        <begin position="1"/>
        <end position="29"/>
    </location>
</feature>
<accession>T0I3R4</accession>
<name>T0I3R4_9SPHN</name>
<comment type="caution">
    <text evidence="2">The sequence shown here is derived from an EMBL/GenBank/DDBJ whole genome shotgun (WGS) entry which is preliminary data.</text>
</comment>
<dbReference type="Proteomes" id="UP000015524">
    <property type="component" value="Unassembled WGS sequence"/>
</dbReference>
<gene>
    <name evidence="2" type="ORF">L485_01215</name>
</gene>
<dbReference type="PATRIC" id="fig|1114964.8.peg.1878"/>